<keyword evidence="2" id="KW-1185">Reference proteome</keyword>
<organism evidence="1 2">
    <name type="scientific">Punica granatum</name>
    <name type="common">Pomegranate</name>
    <dbReference type="NCBI Taxonomy" id="22663"/>
    <lineage>
        <taxon>Eukaryota</taxon>
        <taxon>Viridiplantae</taxon>
        <taxon>Streptophyta</taxon>
        <taxon>Embryophyta</taxon>
        <taxon>Tracheophyta</taxon>
        <taxon>Spermatophyta</taxon>
        <taxon>Magnoliopsida</taxon>
        <taxon>eudicotyledons</taxon>
        <taxon>Gunneridae</taxon>
        <taxon>Pentapetalae</taxon>
        <taxon>rosids</taxon>
        <taxon>malvids</taxon>
        <taxon>Myrtales</taxon>
        <taxon>Lythraceae</taxon>
        <taxon>Punica</taxon>
    </lineage>
</organism>
<reference evidence="1 2" key="1">
    <citation type="submission" date="2017-11" db="EMBL/GenBank/DDBJ databases">
        <title>De-novo sequencing of pomegranate (Punica granatum L.) genome.</title>
        <authorList>
            <person name="Akparov Z."/>
            <person name="Amiraslanov A."/>
            <person name="Hajiyeva S."/>
            <person name="Abbasov M."/>
            <person name="Kaur K."/>
            <person name="Hamwieh A."/>
            <person name="Solovyev V."/>
            <person name="Salamov A."/>
            <person name="Braich B."/>
            <person name="Kosarev P."/>
            <person name="Mahmoud A."/>
            <person name="Hajiyev E."/>
            <person name="Babayeva S."/>
            <person name="Izzatullayeva V."/>
            <person name="Mammadov A."/>
            <person name="Mammadov A."/>
            <person name="Sharifova S."/>
            <person name="Ojaghi J."/>
            <person name="Eynullazada K."/>
            <person name="Bayramov B."/>
            <person name="Abdulazimova A."/>
            <person name="Shahmuradov I."/>
        </authorList>
    </citation>
    <scope>NUCLEOTIDE SEQUENCE [LARGE SCALE GENOMIC DNA]</scope>
    <source>
        <strain evidence="2">cv. AG2017</strain>
        <tissue evidence="1">Leaf</tissue>
    </source>
</reference>
<dbReference type="EMBL" id="PGOL01003295">
    <property type="protein sequence ID" value="PKI41818.1"/>
    <property type="molecule type" value="Genomic_DNA"/>
</dbReference>
<evidence type="ECO:0000313" key="1">
    <source>
        <dbReference type="EMBL" id="PKI41818.1"/>
    </source>
</evidence>
<dbReference type="Proteomes" id="UP000233551">
    <property type="component" value="Unassembled WGS sequence"/>
</dbReference>
<proteinExistence type="predicted"/>
<protein>
    <submittedName>
        <fullName evidence="1">Uncharacterized protein</fullName>
    </submittedName>
</protein>
<evidence type="ECO:0000313" key="2">
    <source>
        <dbReference type="Proteomes" id="UP000233551"/>
    </source>
</evidence>
<dbReference type="AlphaFoldDB" id="A0A2I0ICU7"/>
<sequence>MTALGGQAGRLLQVRAHHLLLVQAHHLLLHSGFHLPRGLLRLLHPAPQAQFSALPHLLAPVSALPDHLVLLGLVGLQVVPLGLGAQAHGLGKTRYLAEFGQISF</sequence>
<accession>A0A2I0ICU7</accession>
<name>A0A2I0ICU7_PUNGR</name>
<comment type="caution">
    <text evidence="1">The sequence shown here is derived from an EMBL/GenBank/DDBJ whole genome shotgun (WGS) entry which is preliminary data.</text>
</comment>
<gene>
    <name evidence="1" type="ORF">CRG98_037782</name>
</gene>